<dbReference type="Pfam" id="PF03938">
    <property type="entry name" value="OmpH"/>
    <property type="match status" value="1"/>
</dbReference>
<dbReference type="GO" id="GO:0050821">
    <property type="term" value="P:protein stabilization"/>
    <property type="evidence" value="ECO:0007669"/>
    <property type="project" value="TreeGrafter"/>
</dbReference>
<keyword evidence="2 4" id="KW-0732">Signal</keyword>
<accession>A0A4D7BXI1</accession>
<protein>
    <submittedName>
        <fullName evidence="5">OmpH family outer membrane protein</fullName>
    </submittedName>
</protein>
<feature type="signal peptide" evidence="4">
    <location>
        <begin position="1"/>
        <end position="22"/>
    </location>
</feature>
<reference evidence="6" key="1">
    <citation type="submission" date="2019-04" db="EMBL/GenBank/DDBJ databases">
        <title>Complete genome sequence of Sphingomonas sp. W1-2-3.</title>
        <authorList>
            <person name="Im W.T."/>
        </authorList>
    </citation>
    <scope>NUCLEOTIDE SEQUENCE [LARGE SCALE GENOMIC DNA]</scope>
    <source>
        <strain evidence="6">W1-2-3</strain>
    </source>
</reference>
<dbReference type="SMART" id="SM00935">
    <property type="entry name" value="OmpH"/>
    <property type="match status" value="1"/>
</dbReference>
<evidence type="ECO:0000313" key="6">
    <source>
        <dbReference type="Proteomes" id="UP000298714"/>
    </source>
</evidence>
<feature type="region of interest" description="Disordered" evidence="3">
    <location>
        <begin position="170"/>
        <end position="194"/>
    </location>
</feature>
<dbReference type="RefSeq" id="WP_222872955.1">
    <property type="nucleotide sequence ID" value="NZ_CP039704.1"/>
</dbReference>
<feature type="chain" id="PRO_5020355440" evidence="4">
    <location>
        <begin position="23"/>
        <end position="194"/>
    </location>
</feature>
<proteinExistence type="inferred from homology"/>
<evidence type="ECO:0000313" key="5">
    <source>
        <dbReference type="EMBL" id="QCI80099.1"/>
    </source>
</evidence>
<dbReference type="Proteomes" id="UP000298714">
    <property type="component" value="Chromosome"/>
</dbReference>
<keyword evidence="6" id="KW-1185">Reference proteome</keyword>
<feature type="compositionally biased region" description="Low complexity" evidence="3">
    <location>
        <begin position="183"/>
        <end position="194"/>
    </location>
</feature>
<dbReference type="GO" id="GO:0005829">
    <property type="term" value="C:cytosol"/>
    <property type="evidence" value="ECO:0007669"/>
    <property type="project" value="TreeGrafter"/>
</dbReference>
<organism evidence="5 6">
    <name type="scientific">Hankyongella ginsenosidimutans</name>
    <dbReference type="NCBI Taxonomy" id="1763828"/>
    <lineage>
        <taxon>Bacteria</taxon>
        <taxon>Pseudomonadati</taxon>
        <taxon>Pseudomonadota</taxon>
        <taxon>Alphaproteobacteria</taxon>
        <taxon>Sphingomonadales</taxon>
        <taxon>Sphingomonadaceae</taxon>
        <taxon>Hankyongella</taxon>
    </lineage>
</organism>
<comment type="similarity">
    <text evidence="1">Belongs to the Skp family.</text>
</comment>
<dbReference type="GO" id="GO:0051082">
    <property type="term" value="F:unfolded protein binding"/>
    <property type="evidence" value="ECO:0007669"/>
    <property type="project" value="InterPro"/>
</dbReference>
<dbReference type="InterPro" id="IPR024930">
    <property type="entry name" value="Skp_dom_sf"/>
</dbReference>
<evidence type="ECO:0000256" key="1">
    <source>
        <dbReference type="ARBA" id="ARBA00009091"/>
    </source>
</evidence>
<dbReference type="AlphaFoldDB" id="A0A4D7BXI1"/>
<dbReference type="Gene3D" id="3.30.910.20">
    <property type="entry name" value="Skp domain"/>
    <property type="match status" value="1"/>
</dbReference>
<evidence type="ECO:0000256" key="3">
    <source>
        <dbReference type="SAM" id="MobiDB-lite"/>
    </source>
</evidence>
<evidence type="ECO:0000256" key="2">
    <source>
        <dbReference type="ARBA" id="ARBA00022729"/>
    </source>
</evidence>
<dbReference type="PANTHER" id="PTHR35089:SF1">
    <property type="entry name" value="CHAPERONE PROTEIN SKP"/>
    <property type="match status" value="1"/>
</dbReference>
<dbReference type="InterPro" id="IPR005632">
    <property type="entry name" value="Chaperone_Skp"/>
</dbReference>
<name>A0A4D7BXI1_9SPHN</name>
<dbReference type="SUPFAM" id="SSF111384">
    <property type="entry name" value="OmpH-like"/>
    <property type="match status" value="1"/>
</dbReference>
<dbReference type="PANTHER" id="PTHR35089">
    <property type="entry name" value="CHAPERONE PROTEIN SKP"/>
    <property type="match status" value="1"/>
</dbReference>
<evidence type="ECO:0000256" key="4">
    <source>
        <dbReference type="SAM" id="SignalP"/>
    </source>
</evidence>
<gene>
    <name evidence="5" type="ORF">E6W36_13035</name>
</gene>
<sequence length="194" mass="21038">MKKSTIALALGVMIATSGAALAQQGGLLIVDMNQVVRDSAAFKAAQPQIQARAKQIEDRRNGYQAQFTKEASDLQEQARSGVATEDVLRPKQQDLQKRANAAEDELKRQAVELQRSDRYVVEQILDEVDKISAEIQKTRGAAAVLRAEATVSHTESMDITKQVLQALNQRKPTVSLTPPPEAAAPQAAAPAKKN</sequence>
<dbReference type="EMBL" id="CP039704">
    <property type="protein sequence ID" value="QCI80099.1"/>
    <property type="molecule type" value="Genomic_DNA"/>
</dbReference>
<dbReference type="KEGG" id="hgn:E6W36_13035"/>